<dbReference type="GO" id="GO:0003723">
    <property type="term" value="F:RNA binding"/>
    <property type="evidence" value="ECO:0007669"/>
    <property type="project" value="UniProtKB-KW"/>
</dbReference>
<evidence type="ECO:0000256" key="5">
    <source>
        <dbReference type="ARBA" id="ARBA00022884"/>
    </source>
</evidence>
<dbReference type="GO" id="GO:0005687">
    <property type="term" value="C:U4 snRNP"/>
    <property type="evidence" value="ECO:0007669"/>
    <property type="project" value="TreeGrafter"/>
</dbReference>
<evidence type="ECO:0000313" key="12">
    <source>
        <dbReference type="Proteomes" id="UP000027195"/>
    </source>
</evidence>
<accession>A0A067M605</accession>
<evidence type="ECO:0000256" key="1">
    <source>
        <dbReference type="ARBA" id="ARBA00004123"/>
    </source>
</evidence>
<evidence type="ECO:0000256" key="9">
    <source>
        <dbReference type="SAM" id="MobiDB-lite"/>
    </source>
</evidence>
<evidence type="ECO:0000256" key="4">
    <source>
        <dbReference type="ARBA" id="ARBA00022728"/>
    </source>
</evidence>
<dbReference type="Proteomes" id="UP000027195">
    <property type="component" value="Unassembled WGS sequence"/>
</dbReference>
<dbReference type="STRING" id="930990.A0A067M605"/>
<feature type="domain" description="Nop" evidence="10">
    <location>
        <begin position="262"/>
        <end position="380"/>
    </location>
</feature>
<dbReference type="InParanoid" id="A0A067M605"/>
<dbReference type="PANTHER" id="PTHR13904">
    <property type="entry name" value="PRE-MRNA SPLICING FACTOR PRP31"/>
    <property type="match status" value="1"/>
</dbReference>
<dbReference type="PROSITE" id="PS51358">
    <property type="entry name" value="NOP"/>
    <property type="match status" value="1"/>
</dbReference>
<dbReference type="SMART" id="SM00931">
    <property type="entry name" value="NOSIC"/>
    <property type="match status" value="1"/>
</dbReference>
<dbReference type="InterPro" id="IPR027105">
    <property type="entry name" value="Prp31"/>
</dbReference>
<dbReference type="PANTHER" id="PTHR13904:SF0">
    <property type="entry name" value="U4_U6 SMALL NUCLEAR RIBONUCLEOPROTEIN PRP31"/>
    <property type="match status" value="1"/>
</dbReference>
<dbReference type="InterPro" id="IPR012976">
    <property type="entry name" value="NOSIC"/>
</dbReference>
<sequence>MSSLADELLNDLDDLSDHDEPVEQPSASSSAGPSSSGKRKANDDSDEEMNDGEAEGEGEGEGGEKQGGLVLEGGVKPADELDEEDVRQMELGKVADVTSVAKLEGSRRMVDILKDVEKYTVQQPDLLTMSAPGHENPEYTVIVSANNLSVDIDNEILVVHKFIRDHYNPRFPELQQLVADPTMFIRAVRALGNEEDLTRAHLTAVLPAAILMTVAVTATTTRGRPLPPSEWEAVLRACDLEERLDEARKKIFNYVRSRMSVLAPNLSAIVGTTTAAKLLGVAGGLSALAKMPACNVHLLGAQKKITAGFSTATQGRHTGFVFQSEVVQSTPPEYRMKAQRTVGAKCVLAARMDMERRGGDASYGKQLREKIDRHLEKLAEPPPSKVTKALPIPDDGPKKRRGGKRARKAKEAYAQTELRKLQNRMVFGQAEEEVGAFDQTKGLGMIGMGKVRAGEADSKSRAKMSKANKLRTQALTRAAAQHGASSSNTSGTATSLVFTPVQGFELVNPSKMAERVKAANDRWFAGGNGTFSYIPDSKKSS</sequence>
<organism evidence="11 12">
    <name type="scientific">Botryobasidium botryosum (strain FD-172 SS1)</name>
    <dbReference type="NCBI Taxonomy" id="930990"/>
    <lineage>
        <taxon>Eukaryota</taxon>
        <taxon>Fungi</taxon>
        <taxon>Dikarya</taxon>
        <taxon>Basidiomycota</taxon>
        <taxon>Agaricomycotina</taxon>
        <taxon>Agaricomycetes</taxon>
        <taxon>Cantharellales</taxon>
        <taxon>Botryobasidiaceae</taxon>
        <taxon>Botryobasidium</taxon>
    </lineage>
</organism>
<comment type="similarity">
    <text evidence="2">Belongs to the PRP31 family.</text>
</comment>
<evidence type="ECO:0000256" key="7">
    <source>
        <dbReference type="ARBA" id="ARBA00023242"/>
    </source>
</evidence>
<evidence type="ECO:0000256" key="3">
    <source>
        <dbReference type="ARBA" id="ARBA00022664"/>
    </source>
</evidence>
<dbReference type="SUPFAM" id="SSF89124">
    <property type="entry name" value="Nop domain"/>
    <property type="match status" value="1"/>
</dbReference>
<dbReference type="InterPro" id="IPR042239">
    <property type="entry name" value="Nop_C"/>
</dbReference>
<name>A0A067M605_BOTB1</name>
<comment type="subcellular location">
    <subcellularLocation>
        <location evidence="1">Nucleus</location>
    </subcellularLocation>
</comment>
<keyword evidence="5" id="KW-0694">RNA-binding</keyword>
<keyword evidence="4" id="KW-0747">Spliceosome</keyword>
<dbReference type="Gene3D" id="1.10.246.90">
    <property type="entry name" value="Nop domain"/>
    <property type="match status" value="1"/>
</dbReference>
<keyword evidence="8" id="KW-0687">Ribonucleoprotein</keyword>
<gene>
    <name evidence="11" type="ORF">BOTBODRAFT_39160</name>
</gene>
<evidence type="ECO:0000256" key="2">
    <source>
        <dbReference type="ARBA" id="ARBA00005572"/>
    </source>
</evidence>
<dbReference type="HOGENOM" id="CLU_026337_2_0_1"/>
<feature type="region of interest" description="Disordered" evidence="9">
    <location>
        <begin position="380"/>
        <end position="409"/>
    </location>
</feature>
<keyword evidence="6" id="KW-0508">mRNA splicing</keyword>
<evidence type="ECO:0000256" key="6">
    <source>
        <dbReference type="ARBA" id="ARBA00023187"/>
    </source>
</evidence>
<dbReference type="GO" id="GO:0046540">
    <property type="term" value="C:U4/U6 x U5 tri-snRNP complex"/>
    <property type="evidence" value="ECO:0007669"/>
    <property type="project" value="InterPro"/>
</dbReference>
<dbReference type="EMBL" id="KL198117">
    <property type="protein sequence ID" value="KDQ07016.1"/>
    <property type="molecule type" value="Genomic_DNA"/>
</dbReference>
<evidence type="ECO:0000259" key="10">
    <source>
        <dbReference type="PROSITE" id="PS51358"/>
    </source>
</evidence>
<feature type="compositionally biased region" description="Acidic residues" evidence="9">
    <location>
        <begin position="44"/>
        <end position="61"/>
    </location>
</feature>
<dbReference type="FunFam" id="1.10.246.90:FF:000002">
    <property type="entry name" value="U4/U6 small nuclear ribonucleoprotein Prp31"/>
    <property type="match status" value="1"/>
</dbReference>
<dbReference type="AlphaFoldDB" id="A0A067M605"/>
<dbReference type="OrthoDB" id="4771285at2759"/>
<keyword evidence="3" id="KW-0507">mRNA processing</keyword>
<dbReference type="GO" id="GO:0000244">
    <property type="term" value="P:spliceosomal tri-snRNP complex assembly"/>
    <property type="evidence" value="ECO:0007669"/>
    <property type="project" value="InterPro"/>
</dbReference>
<feature type="compositionally biased region" description="Basic residues" evidence="9">
    <location>
        <begin position="398"/>
        <end position="408"/>
    </location>
</feature>
<protein>
    <recommendedName>
        <fullName evidence="10">Nop domain-containing protein</fullName>
    </recommendedName>
</protein>
<proteinExistence type="inferred from homology"/>
<reference evidence="12" key="1">
    <citation type="journal article" date="2014" name="Proc. Natl. Acad. Sci. U.S.A.">
        <title>Extensive sampling of basidiomycete genomes demonstrates inadequacy of the white-rot/brown-rot paradigm for wood decay fungi.</title>
        <authorList>
            <person name="Riley R."/>
            <person name="Salamov A.A."/>
            <person name="Brown D.W."/>
            <person name="Nagy L.G."/>
            <person name="Floudas D."/>
            <person name="Held B.W."/>
            <person name="Levasseur A."/>
            <person name="Lombard V."/>
            <person name="Morin E."/>
            <person name="Otillar R."/>
            <person name="Lindquist E.A."/>
            <person name="Sun H."/>
            <person name="LaButti K.M."/>
            <person name="Schmutz J."/>
            <person name="Jabbour D."/>
            <person name="Luo H."/>
            <person name="Baker S.E."/>
            <person name="Pisabarro A.G."/>
            <person name="Walton J.D."/>
            <person name="Blanchette R.A."/>
            <person name="Henrissat B."/>
            <person name="Martin F."/>
            <person name="Cullen D."/>
            <person name="Hibbett D.S."/>
            <person name="Grigoriev I.V."/>
        </authorList>
    </citation>
    <scope>NUCLEOTIDE SEQUENCE [LARGE SCALE GENOMIC DNA]</scope>
    <source>
        <strain evidence="12">FD-172 SS1</strain>
    </source>
</reference>
<evidence type="ECO:0000313" key="11">
    <source>
        <dbReference type="EMBL" id="KDQ07016.1"/>
    </source>
</evidence>
<dbReference type="InterPro" id="IPR002687">
    <property type="entry name" value="Nop_dom"/>
</dbReference>
<dbReference type="FunCoup" id="A0A067M605">
    <property type="interactions" value="857"/>
</dbReference>
<dbReference type="FunFam" id="1.10.287.4070:FF:000003">
    <property type="entry name" value="U4/U6 small nuclear ribonucleoprotein PRP31"/>
    <property type="match status" value="1"/>
</dbReference>
<keyword evidence="7" id="KW-0539">Nucleus</keyword>
<dbReference type="Gene3D" id="1.10.287.4070">
    <property type="match status" value="1"/>
</dbReference>
<keyword evidence="12" id="KW-1185">Reference proteome</keyword>
<dbReference type="Pfam" id="PF09785">
    <property type="entry name" value="Prp31_C"/>
    <property type="match status" value="1"/>
</dbReference>
<dbReference type="InterPro" id="IPR036070">
    <property type="entry name" value="Nop_dom_sf"/>
</dbReference>
<dbReference type="GO" id="GO:0071011">
    <property type="term" value="C:precatalytic spliceosome"/>
    <property type="evidence" value="ECO:0007669"/>
    <property type="project" value="TreeGrafter"/>
</dbReference>
<dbReference type="InterPro" id="IPR019175">
    <property type="entry name" value="Prp31_C"/>
</dbReference>
<dbReference type="Pfam" id="PF01798">
    <property type="entry name" value="Nop"/>
    <property type="match status" value="1"/>
</dbReference>
<feature type="compositionally biased region" description="Low complexity" evidence="9">
    <location>
        <begin position="25"/>
        <end position="36"/>
    </location>
</feature>
<feature type="compositionally biased region" description="Acidic residues" evidence="9">
    <location>
        <begin position="8"/>
        <end position="22"/>
    </location>
</feature>
<feature type="region of interest" description="Disordered" evidence="9">
    <location>
        <begin position="1"/>
        <end position="71"/>
    </location>
</feature>
<evidence type="ECO:0000256" key="8">
    <source>
        <dbReference type="ARBA" id="ARBA00023274"/>
    </source>
</evidence>